<evidence type="ECO:0000256" key="1">
    <source>
        <dbReference type="ARBA" id="ARBA00006484"/>
    </source>
</evidence>
<organism evidence="3 4">
    <name type="scientific">Nocardia suismassiliense</name>
    <dbReference type="NCBI Taxonomy" id="2077092"/>
    <lineage>
        <taxon>Bacteria</taxon>
        <taxon>Bacillati</taxon>
        <taxon>Actinomycetota</taxon>
        <taxon>Actinomycetes</taxon>
        <taxon>Mycobacteriales</taxon>
        <taxon>Nocardiaceae</taxon>
        <taxon>Nocardia</taxon>
    </lineage>
</organism>
<protein>
    <submittedName>
        <fullName evidence="3">SDR family NAD(P)-dependent oxidoreductase</fullName>
        <ecNumber evidence="3">1.1.1.-</ecNumber>
    </submittedName>
</protein>
<proteinExistence type="inferred from homology"/>
<evidence type="ECO:0000313" key="3">
    <source>
        <dbReference type="EMBL" id="MFF3223318.1"/>
    </source>
</evidence>
<dbReference type="PRINTS" id="PR00081">
    <property type="entry name" value="GDHRDH"/>
</dbReference>
<keyword evidence="3" id="KW-0560">Oxidoreductase</keyword>
<dbReference type="PANTHER" id="PTHR42760">
    <property type="entry name" value="SHORT-CHAIN DEHYDROGENASES/REDUCTASES FAMILY MEMBER"/>
    <property type="match status" value="1"/>
</dbReference>
<dbReference type="EC" id="1.1.1.-" evidence="3"/>
<dbReference type="GO" id="GO:0016491">
    <property type="term" value="F:oxidoreductase activity"/>
    <property type="evidence" value="ECO:0007669"/>
    <property type="project" value="UniProtKB-KW"/>
</dbReference>
<comment type="similarity">
    <text evidence="1 2">Belongs to the short-chain dehydrogenases/reductases (SDR) family.</text>
</comment>
<gene>
    <name evidence="3" type="ORF">ACFYV7_11035</name>
</gene>
<sequence>MTKTVIVTGSSSGIGRDVARAFVARGDNVVLNGRDPGKLAEVAAELGAPEQIATFAGDIGSPATGSELVRTAVERFGGVQVLVNSAGIFGVKPFVDVTEEDLDSFVNGNLKGTYFTTQAVVRQLQRQATGGSIVNIGTVLVDHALAGLPASAALVSKGGVHALTTSLAAELAADGIRVNAVAPGIIRTPLFGTGDETASARLALLNRIGEVSETTAAVLYLADAEFTTGHILPIDGGFISGRSA</sequence>
<dbReference type="Gene3D" id="3.40.50.720">
    <property type="entry name" value="NAD(P)-binding Rossmann-like Domain"/>
    <property type="match status" value="1"/>
</dbReference>
<accession>A0ABW6QQI8</accession>
<dbReference type="EMBL" id="JBIAPI010000002">
    <property type="protein sequence ID" value="MFF3223318.1"/>
    <property type="molecule type" value="Genomic_DNA"/>
</dbReference>
<comment type="caution">
    <text evidence="3">The sequence shown here is derived from an EMBL/GenBank/DDBJ whole genome shotgun (WGS) entry which is preliminary data.</text>
</comment>
<dbReference type="InterPro" id="IPR036291">
    <property type="entry name" value="NAD(P)-bd_dom_sf"/>
</dbReference>
<keyword evidence="4" id="KW-1185">Reference proteome</keyword>
<evidence type="ECO:0000313" key="4">
    <source>
        <dbReference type="Proteomes" id="UP001601948"/>
    </source>
</evidence>
<dbReference type="SUPFAM" id="SSF51735">
    <property type="entry name" value="NAD(P)-binding Rossmann-fold domains"/>
    <property type="match status" value="1"/>
</dbReference>
<dbReference type="Pfam" id="PF00106">
    <property type="entry name" value="adh_short"/>
    <property type="match status" value="1"/>
</dbReference>
<dbReference type="PRINTS" id="PR00080">
    <property type="entry name" value="SDRFAMILY"/>
</dbReference>
<dbReference type="RefSeq" id="WP_387716386.1">
    <property type="nucleotide sequence ID" value="NZ_JBIAPI010000002.1"/>
</dbReference>
<dbReference type="InterPro" id="IPR002347">
    <property type="entry name" value="SDR_fam"/>
</dbReference>
<dbReference type="CDD" id="cd05233">
    <property type="entry name" value="SDR_c"/>
    <property type="match status" value="1"/>
</dbReference>
<reference evidence="3 4" key="1">
    <citation type="submission" date="2024-10" db="EMBL/GenBank/DDBJ databases">
        <title>The Natural Products Discovery Center: Release of the First 8490 Sequenced Strains for Exploring Actinobacteria Biosynthetic Diversity.</title>
        <authorList>
            <person name="Kalkreuter E."/>
            <person name="Kautsar S.A."/>
            <person name="Yang D."/>
            <person name="Bader C.D."/>
            <person name="Teijaro C.N."/>
            <person name="Fluegel L."/>
            <person name="Davis C.M."/>
            <person name="Simpson J.R."/>
            <person name="Lauterbach L."/>
            <person name="Steele A.D."/>
            <person name="Gui C."/>
            <person name="Meng S."/>
            <person name="Li G."/>
            <person name="Viehrig K."/>
            <person name="Ye F."/>
            <person name="Su P."/>
            <person name="Kiefer A.F."/>
            <person name="Nichols A."/>
            <person name="Cepeda A.J."/>
            <person name="Yan W."/>
            <person name="Fan B."/>
            <person name="Jiang Y."/>
            <person name="Adhikari A."/>
            <person name="Zheng C.-J."/>
            <person name="Schuster L."/>
            <person name="Cowan T.M."/>
            <person name="Smanski M.J."/>
            <person name="Chevrette M.G."/>
            <person name="De Carvalho L.P.S."/>
            <person name="Shen B."/>
        </authorList>
    </citation>
    <scope>NUCLEOTIDE SEQUENCE [LARGE SCALE GENOMIC DNA]</scope>
    <source>
        <strain evidence="3 4">NPDC003040</strain>
    </source>
</reference>
<dbReference type="PANTHER" id="PTHR42760:SF135">
    <property type="entry name" value="BLL7886 PROTEIN"/>
    <property type="match status" value="1"/>
</dbReference>
<evidence type="ECO:0000256" key="2">
    <source>
        <dbReference type="RuleBase" id="RU000363"/>
    </source>
</evidence>
<name>A0ABW6QQI8_9NOCA</name>
<dbReference type="Proteomes" id="UP001601948">
    <property type="component" value="Unassembled WGS sequence"/>
</dbReference>